<dbReference type="Gene3D" id="3.40.30.10">
    <property type="entry name" value="Glutaredoxin"/>
    <property type="match status" value="1"/>
</dbReference>
<dbReference type="InterPro" id="IPR050620">
    <property type="entry name" value="Thioredoxin_H-type-like"/>
</dbReference>
<comment type="caution">
    <text evidence="2">The sequence shown here is derived from an EMBL/GenBank/DDBJ whole genome shotgun (WGS) entry which is preliminary data.</text>
</comment>
<feature type="domain" description="Thioredoxin" evidence="1">
    <location>
        <begin position="1"/>
        <end position="118"/>
    </location>
</feature>
<dbReference type="RefSeq" id="WP_094015822.1">
    <property type="nucleotide sequence ID" value="NZ_NMQW01000022.1"/>
</dbReference>
<dbReference type="EMBL" id="NMQW01000022">
    <property type="protein sequence ID" value="OXM85461.1"/>
    <property type="molecule type" value="Genomic_DNA"/>
</dbReference>
<evidence type="ECO:0000313" key="2">
    <source>
        <dbReference type="EMBL" id="OXM85461.1"/>
    </source>
</evidence>
<dbReference type="CDD" id="cd02947">
    <property type="entry name" value="TRX_family"/>
    <property type="match status" value="1"/>
</dbReference>
<dbReference type="OrthoDB" id="7629852at2"/>
<sequence length="127" mass="14793">MNRPIQKRWLSMNKVKSVAEYREAVGGDKPTVVVFKTEWCKDCHYINPFMPDLVASYAQRLDFIEVDRDELPELCEENHVLGIPSFIVFQRAQEQGRFVSKLRKTREEIEAFLDETLTKAAQGEGER</sequence>
<proteinExistence type="predicted"/>
<dbReference type="Proteomes" id="UP000215509">
    <property type="component" value="Unassembled WGS sequence"/>
</dbReference>
<dbReference type="PANTHER" id="PTHR10438">
    <property type="entry name" value="THIOREDOXIN"/>
    <property type="match status" value="1"/>
</dbReference>
<organism evidence="2 3">
    <name type="scientific">Paenibacillus rigui</name>
    <dbReference type="NCBI Taxonomy" id="554312"/>
    <lineage>
        <taxon>Bacteria</taxon>
        <taxon>Bacillati</taxon>
        <taxon>Bacillota</taxon>
        <taxon>Bacilli</taxon>
        <taxon>Bacillales</taxon>
        <taxon>Paenibacillaceae</taxon>
        <taxon>Paenibacillus</taxon>
    </lineage>
</organism>
<dbReference type="SUPFAM" id="SSF52833">
    <property type="entry name" value="Thioredoxin-like"/>
    <property type="match status" value="1"/>
</dbReference>
<gene>
    <name evidence="2" type="ORF">CF651_15605</name>
</gene>
<reference evidence="2 3" key="1">
    <citation type="submission" date="2017-07" db="EMBL/GenBank/DDBJ databases">
        <title>Genome sequencing and assembly of Paenibacillus rigui.</title>
        <authorList>
            <person name="Mayilraj S."/>
        </authorList>
    </citation>
    <scope>NUCLEOTIDE SEQUENCE [LARGE SCALE GENOMIC DNA]</scope>
    <source>
        <strain evidence="2 3">JCM 16352</strain>
    </source>
</reference>
<dbReference type="InterPro" id="IPR036249">
    <property type="entry name" value="Thioredoxin-like_sf"/>
</dbReference>
<dbReference type="PROSITE" id="PS51352">
    <property type="entry name" value="THIOREDOXIN_2"/>
    <property type="match status" value="1"/>
</dbReference>
<keyword evidence="3" id="KW-1185">Reference proteome</keyword>
<dbReference type="Pfam" id="PF00085">
    <property type="entry name" value="Thioredoxin"/>
    <property type="match status" value="1"/>
</dbReference>
<name>A0A229UQA7_9BACL</name>
<dbReference type="PANTHER" id="PTHR10438:SF468">
    <property type="entry name" value="THIOREDOXIN-1-RELATED"/>
    <property type="match status" value="1"/>
</dbReference>
<evidence type="ECO:0000313" key="3">
    <source>
        <dbReference type="Proteomes" id="UP000215509"/>
    </source>
</evidence>
<dbReference type="InterPro" id="IPR013766">
    <property type="entry name" value="Thioredoxin_domain"/>
</dbReference>
<protein>
    <submittedName>
        <fullName evidence="2">Thiol reductase thioredoxin</fullName>
    </submittedName>
</protein>
<evidence type="ECO:0000259" key="1">
    <source>
        <dbReference type="PROSITE" id="PS51352"/>
    </source>
</evidence>
<dbReference type="AlphaFoldDB" id="A0A229UQA7"/>
<accession>A0A229UQA7</accession>